<dbReference type="AlphaFoldDB" id="A0A117PP44"/>
<accession>A0A117PP44</accession>
<protein>
    <recommendedName>
        <fullName evidence="3">Lipoprotein</fullName>
    </recommendedName>
</protein>
<dbReference type="Proteomes" id="UP000053039">
    <property type="component" value="Unassembled WGS sequence"/>
</dbReference>
<name>A0A117PP44_9ACTN</name>
<dbReference type="EMBL" id="LMWM01000040">
    <property type="protein sequence ID" value="KUM84018.1"/>
    <property type="molecule type" value="Genomic_DNA"/>
</dbReference>
<organism evidence="1 2">
    <name type="scientific">Streptomyces pseudovenezuelae</name>
    <dbReference type="NCBI Taxonomy" id="67350"/>
    <lineage>
        <taxon>Bacteria</taxon>
        <taxon>Bacillati</taxon>
        <taxon>Actinomycetota</taxon>
        <taxon>Actinomycetes</taxon>
        <taxon>Kitasatosporales</taxon>
        <taxon>Streptomycetaceae</taxon>
        <taxon>Streptomyces</taxon>
        <taxon>Streptomyces aurantiacus group</taxon>
    </lineage>
</organism>
<evidence type="ECO:0000313" key="2">
    <source>
        <dbReference type="Proteomes" id="UP000053039"/>
    </source>
</evidence>
<dbReference type="RefSeq" id="WP_031055645.1">
    <property type="nucleotide sequence ID" value="NZ_KQ948151.1"/>
</dbReference>
<comment type="caution">
    <text evidence="1">The sequence shown here is derived from an EMBL/GenBank/DDBJ whole genome shotgun (WGS) entry which is preliminary data.</text>
</comment>
<reference evidence="1 2" key="1">
    <citation type="submission" date="2015-10" db="EMBL/GenBank/DDBJ databases">
        <title>Draft genome sequence of Streptomyces pseudovenezuelae DSM 40212, type strain for the species Streptomyces pseudovenezuelae.</title>
        <authorList>
            <person name="Ruckert C."/>
            <person name="Winkler A."/>
            <person name="Kalinowski J."/>
            <person name="Kampfer P."/>
            <person name="Glaeser S."/>
        </authorList>
    </citation>
    <scope>NUCLEOTIDE SEQUENCE [LARGE SCALE GENOMIC DNA]</scope>
    <source>
        <strain evidence="1 2">DSM 40212</strain>
    </source>
</reference>
<proteinExistence type="predicted"/>
<evidence type="ECO:0008006" key="3">
    <source>
        <dbReference type="Google" id="ProtNLM"/>
    </source>
</evidence>
<dbReference type="OrthoDB" id="4053327at2"/>
<sequence length="326" mass="35701">MKRADASRWTVVPSGRTTARATTAVGVIAALASLVLTGCSADTDAAHRTAPAAKAKAATAGEALTDAQELRIADAEQRLIKRCLNRQGFTYWEAERPSLEESRTLGYVADDVAWARKYGYGSRIDAKEDRARLANPNLVYRKGLSEERRKAYDDALDGGIEAPEIAAELPNGATIRRQMGGCVAEAEKRLYGDPVVWFRANKIASNLQPLYVPQVMRDKKFVAALHVWSTCMQRAGHPYKDPGAARQAAKERALRSTSDKTFAAERQLAVADATCARTASLRAIGKERETHYVNALRDRYGQALDTSRRIEHEAYVRAAGIVGPRA</sequence>
<gene>
    <name evidence="1" type="ORF">AQI94_33560</name>
</gene>
<evidence type="ECO:0000313" key="1">
    <source>
        <dbReference type="EMBL" id="KUM84018.1"/>
    </source>
</evidence>